<evidence type="ECO:0000256" key="1">
    <source>
        <dbReference type="SAM" id="MobiDB-lite"/>
    </source>
</evidence>
<dbReference type="EMBL" id="KB445795">
    <property type="protein sequence ID" value="EMD38269.1"/>
    <property type="molecule type" value="Genomic_DNA"/>
</dbReference>
<dbReference type="AlphaFoldDB" id="M2PP71"/>
<feature type="compositionally biased region" description="Basic residues" evidence="1">
    <location>
        <begin position="80"/>
        <end position="91"/>
    </location>
</feature>
<organism evidence="3 4">
    <name type="scientific">Ceriporiopsis subvermispora (strain B)</name>
    <name type="common">White-rot fungus</name>
    <name type="synonym">Gelatoporia subvermispora</name>
    <dbReference type="NCBI Taxonomy" id="914234"/>
    <lineage>
        <taxon>Eukaryota</taxon>
        <taxon>Fungi</taxon>
        <taxon>Dikarya</taxon>
        <taxon>Basidiomycota</taxon>
        <taxon>Agaricomycotina</taxon>
        <taxon>Agaricomycetes</taxon>
        <taxon>Polyporales</taxon>
        <taxon>Gelatoporiaceae</taxon>
        <taxon>Gelatoporia</taxon>
    </lineage>
</organism>
<reference evidence="3 4" key="1">
    <citation type="journal article" date="2012" name="Proc. Natl. Acad. Sci. U.S.A.">
        <title>Comparative genomics of Ceriporiopsis subvermispora and Phanerochaete chrysosporium provide insight into selective ligninolysis.</title>
        <authorList>
            <person name="Fernandez-Fueyo E."/>
            <person name="Ruiz-Duenas F.J."/>
            <person name="Ferreira P."/>
            <person name="Floudas D."/>
            <person name="Hibbett D.S."/>
            <person name="Canessa P."/>
            <person name="Larrondo L.F."/>
            <person name="James T.Y."/>
            <person name="Seelenfreund D."/>
            <person name="Lobos S."/>
            <person name="Polanco R."/>
            <person name="Tello M."/>
            <person name="Honda Y."/>
            <person name="Watanabe T."/>
            <person name="Watanabe T."/>
            <person name="Ryu J.S."/>
            <person name="Kubicek C.P."/>
            <person name="Schmoll M."/>
            <person name="Gaskell J."/>
            <person name="Hammel K.E."/>
            <person name="St John F.J."/>
            <person name="Vanden Wymelenberg A."/>
            <person name="Sabat G."/>
            <person name="Splinter BonDurant S."/>
            <person name="Syed K."/>
            <person name="Yadav J.S."/>
            <person name="Doddapaneni H."/>
            <person name="Subramanian V."/>
            <person name="Lavin J.L."/>
            <person name="Oguiza J.A."/>
            <person name="Perez G."/>
            <person name="Pisabarro A.G."/>
            <person name="Ramirez L."/>
            <person name="Santoyo F."/>
            <person name="Master E."/>
            <person name="Coutinho P.M."/>
            <person name="Henrissat B."/>
            <person name="Lombard V."/>
            <person name="Magnuson J.K."/>
            <person name="Kuees U."/>
            <person name="Hori C."/>
            <person name="Igarashi K."/>
            <person name="Samejima M."/>
            <person name="Held B.W."/>
            <person name="Barry K.W."/>
            <person name="LaButti K.M."/>
            <person name="Lapidus A."/>
            <person name="Lindquist E.A."/>
            <person name="Lucas S.M."/>
            <person name="Riley R."/>
            <person name="Salamov A.A."/>
            <person name="Hoffmeister D."/>
            <person name="Schwenk D."/>
            <person name="Hadar Y."/>
            <person name="Yarden O."/>
            <person name="de Vries R.P."/>
            <person name="Wiebenga A."/>
            <person name="Stenlid J."/>
            <person name="Eastwood D."/>
            <person name="Grigoriev I.V."/>
            <person name="Berka R.M."/>
            <person name="Blanchette R.A."/>
            <person name="Kersten P."/>
            <person name="Martinez A.T."/>
            <person name="Vicuna R."/>
            <person name="Cullen D."/>
        </authorList>
    </citation>
    <scope>NUCLEOTIDE SEQUENCE [LARGE SCALE GENOMIC DNA]</scope>
    <source>
        <strain evidence="3 4">B</strain>
    </source>
</reference>
<evidence type="ECO:0000313" key="3">
    <source>
        <dbReference type="EMBL" id="EMD38269.1"/>
    </source>
</evidence>
<evidence type="ECO:0000313" key="4">
    <source>
        <dbReference type="Proteomes" id="UP000016930"/>
    </source>
</evidence>
<dbReference type="HOGENOM" id="CLU_831542_0_0_1"/>
<keyword evidence="4" id="KW-1185">Reference proteome</keyword>
<dbReference type="Proteomes" id="UP000016930">
    <property type="component" value="Unassembled WGS sequence"/>
</dbReference>
<accession>M2PP71</accession>
<gene>
    <name evidence="3" type="ORF">CERSUDRAFT_113439</name>
</gene>
<proteinExistence type="predicted"/>
<feature type="chain" id="PRO_5004022313" description="Secreted protein" evidence="2">
    <location>
        <begin position="20"/>
        <end position="334"/>
    </location>
</feature>
<keyword evidence="2" id="KW-0732">Signal</keyword>
<name>M2PP71_CERS8</name>
<feature type="signal peptide" evidence="2">
    <location>
        <begin position="1"/>
        <end position="19"/>
    </location>
</feature>
<evidence type="ECO:0008006" key="5">
    <source>
        <dbReference type="Google" id="ProtNLM"/>
    </source>
</evidence>
<feature type="region of interest" description="Disordered" evidence="1">
    <location>
        <begin position="80"/>
        <end position="99"/>
    </location>
</feature>
<protein>
    <recommendedName>
        <fullName evidence="5">Secreted protein</fullName>
    </recommendedName>
</protein>
<evidence type="ECO:0000256" key="2">
    <source>
        <dbReference type="SAM" id="SignalP"/>
    </source>
</evidence>
<dbReference type="OrthoDB" id="2787798at2759"/>
<sequence length="334" mass="35380">MRSSTVVFVALAATVPAFGASISAPATQIVPQAGSGAISVSEIDEGVNLVNDAFNAIRSGTQAFQDVFGRSTKPVKGFKKLPKVPTRSRPHARQDGSEAISVSEIEDGVQLVNDAFQAIQSGADAYHDIFGRQDGSEAISVSEIDEGVHLANDAFQAIQSGVNAYHDVFGRQDGSEAISVSEIDEGVQLVSDAFQAIQSGAGAYHDIFGRQDVSEAISVSEIEDGVQFANDAFEEIQSGADAYHDIFGRSTRSSGRSSSRLTPAQRLILLSKLHRPAVARQVSESEALSFGDLKDGVTILKDGYNAVQSGIGAYNSIFGRDLAKALLARHVMDM</sequence>